<dbReference type="Gene3D" id="3.30.420.10">
    <property type="entry name" value="Ribonuclease H-like superfamily/Ribonuclease H"/>
    <property type="match status" value="1"/>
</dbReference>
<comment type="function">
    <text evidence="1">Required for the transposition of the insertion element.</text>
</comment>
<evidence type="ECO:0000259" key="7">
    <source>
        <dbReference type="PROSITE" id="PS50994"/>
    </source>
</evidence>
<dbReference type="InterPro" id="IPR001598">
    <property type="entry name" value="Transposase_IS30_CS"/>
</dbReference>
<comment type="similarity">
    <text evidence="2">Belongs to the transposase IS30 family.</text>
</comment>
<evidence type="ECO:0000256" key="6">
    <source>
        <dbReference type="SAM" id="MobiDB-lite"/>
    </source>
</evidence>
<evidence type="ECO:0000256" key="5">
    <source>
        <dbReference type="ARBA" id="ARBA00023172"/>
    </source>
</evidence>
<feature type="region of interest" description="Disordered" evidence="6">
    <location>
        <begin position="1"/>
        <end position="46"/>
    </location>
</feature>
<evidence type="ECO:0000313" key="8">
    <source>
        <dbReference type="EMBL" id="MCQ8195599.1"/>
    </source>
</evidence>
<feature type="compositionally biased region" description="Basic residues" evidence="6">
    <location>
        <begin position="98"/>
        <end position="118"/>
    </location>
</feature>
<dbReference type="PROSITE" id="PS50994">
    <property type="entry name" value="INTEGRASE"/>
    <property type="match status" value="1"/>
</dbReference>
<reference evidence="8 9" key="1">
    <citation type="submission" date="2022-07" db="EMBL/GenBank/DDBJ databases">
        <authorList>
            <person name="Phongsopitanun W."/>
            <person name="Tanasupawat S."/>
        </authorList>
    </citation>
    <scope>NUCLEOTIDE SEQUENCE [LARGE SCALE GENOMIC DNA]</scope>
    <source>
        <strain evidence="8 9">RCU-064</strain>
    </source>
</reference>
<evidence type="ECO:0000256" key="2">
    <source>
        <dbReference type="ARBA" id="ARBA00006363"/>
    </source>
</evidence>
<protein>
    <submittedName>
        <fullName evidence="8">IS30 family transposase</fullName>
    </submittedName>
</protein>
<dbReference type="InterPro" id="IPR051917">
    <property type="entry name" value="Transposase-Integrase"/>
</dbReference>
<dbReference type="Pfam" id="PF13936">
    <property type="entry name" value="HTH_38"/>
    <property type="match status" value="1"/>
</dbReference>
<dbReference type="InterPro" id="IPR012337">
    <property type="entry name" value="RNaseH-like_sf"/>
</dbReference>
<organism evidence="8 9">
    <name type="scientific">Streptomyces rugosispiralis</name>
    <dbReference type="NCBI Taxonomy" id="2967341"/>
    <lineage>
        <taxon>Bacteria</taxon>
        <taxon>Bacillati</taxon>
        <taxon>Actinomycetota</taxon>
        <taxon>Actinomycetes</taxon>
        <taxon>Kitasatosporales</taxon>
        <taxon>Streptomycetaceae</taxon>
        <taxon>Streptomyces</taxon>
    </lineage>
</organism>
<proteinExistence type="inferred from homology"/>
<dbReference type="PROSITE" id="PS01043">
    <property type="entry name" value="TRANSPOSASE_IS30"/>
    <property type="match status" value="1"/>
</dbReference>
<feature type="domain" description="Integrase catalytic" evidence="7">
    <location>
        <begin position="212"/>
        <end position="375"/>
    </location>
</feature>
<dbReference type="InterPro" id="IPR053392">
    <property type="entry name" value="Transposase_IS30-like"/>
</dbReference>
<feature type="region of interest" description="Disordered" evidence="6">
    <location>
        <begin position="98"/>
        <end position="124"/>
    </location>
</feature>
<dbReference type="PANTHER" id="PTHR10948">
    <property type="entry name" value="TRANSPOSASE"/>
    <property type="match status" value="1"/>
</dbReference>
<dbReference type="NCBIfam" id="NF033563">
    <property type="entry name" value="transpos_IS30"/>
    <property type="match status" value="1"/>
</dbReference>
<keyword evidence="3" id="KW-0815">Transposition</keyword>
<dbReference type="RefSeq" id="WP_256656315.1">
    <property type="nucleotide sequence ID" value="NZ_JANIAA010000162.1"/>
</dbReference>
<keyword evidence="9" id="KW-1185">Reference proteome</keyword>
<dbReference type="Pfam" id="PF00665">
    <property type="entry name" value="rve"/>
    <property type="match status" value="1"/>
</dbReference>
<comment type="caution">
    <text evidence="8">The sequence shown here is derived from an EMBL/GenBank/DDBJ whole genome shotgun (WGS) entry which is preliminary data.</text>
</comment>
<dbReference type="Gene3D" id="1.10.10.60">
    <property type="entry name" value="Homeodomain-like"/>
    <property type="match status" value="1"/>
</dbReference>
<sequence>MTNREASRRVGVHERTGREWRNGRTDPKRRRAPALAEQEPEPSSTRCLREDERIHIADRLREKASVRTIAAELGRSPSTISREIRRNGMPLRGDRTRWAYRPHAAQRRADRRRPRPKPGKIGQNPELRDFIQAHLAMRWSPEQICQALRRRFPDRPEMHVVHETIYQALYVQGRGELRRELARALRTGRARRRPHRQAAARQPRFSHPMVMISERPAEAADRAVPGHWEGDLIIGKDGASAIGTLVERATRYVMLVHLPGGRAAEDVSTALQTIVQTLPRHLVKSLTWDQGSEMAAHHAFTVATDVPVYFCDPASPWQRGSNENTNGLLRQYFPKGTDLSVHDPEQLTAVAAELNSRPRKTLDWETPAERLHKLLAA</sequence>
<dbReference type="PANTHER" id="PTHR10948:SF23">
    <property type="entry name" value="TRANSPOSASE INSI FOR INSERTION SEQUENCE ELEMENT IS30A-RELATED"/>
    <property type="match status" value="1"/>
</dbReference>
<evidence type="ECO:0000256" key="1">
    <source>
        <dbReference type="ARBA" id="ARBA00002190"/>
    </source>
</evidence>
<dbReference type="SUPFAM" id="SSF53098">
    <property type="entry name" value="Ribonuclease H-like"/>
    <property type="match status" value="1"/>
</dbReference>
<keyword evidence="5" id="KW-0233">DNA recombination</keyword>
<evidence type="ECO:0000256" key="4">
    <source>
        <dbReference type="ARBA" id="ARBA00023125"/>
    </source>
</evidence>
<accession>A0ABT1VFL2</accession>
<dbReference type="InterPro" id="IPR025246">
    <property type="entry name" value="IS30-like_HTH"/>
</dbReference>
<evidence type="ECO:0000256" key="3">
    <source>
        <dbReference type="ARBA" id="ARBA00022578"/>
    </source>
</evidence>
<keyword evidence="4" id="KW-0238">DNA-binding</keyword>
<evidence type="ECO:0000313" key="9">
    <source>
        <dbReference type="Proteomes" id="UP001204746"/>
    </source>
</evidence>
<feature type="compositionally biased region" description="Basic and acidic residues" evidence="6">
    <location>
        <begin position="1"/>
        <end position="26"/>
    </location>
</feature>
<dbReference type="InterPro" id="IPR001584">
    <property type="entry name" value="Integrase_cat-core"/>
</dbReference>
<gene>
    <name evidence="8" type="ORF">NP777_46845</name>
</gene>
<name>A0ABT1VFL2_9ACTN</name>
<dbReference type="EMBL" id="JANIAA010000162">
    <property type="protein sequence ID" value="MCQ8195599.1"/>
    <property type="molecule type" value="Genomic_DNA"/>
</dbReference>
<dbReference type="Proteomes" id="UP001204746">
    <property type="component" value="Unassembled WGS sequence"/>
</dbReference>
<dbReference type="InterPro" id="IPR036397">
    <property type="entry name" value="RNaseH_sf"/>
</dbReference>